<evidence type="ECO:0000313" key="3">
    <source>
        <dbReference type="Proteomes" id="UP001295423"/>
    </source>
</evidence>
<evidence type="ECO:0000313" key="2">
    <source>
        <dbReference type="EMBL" id="CAJ1891344.1"/>
    </source>
</evidence>
<gene>
    <name evidence="2" type="ORF">CYCCA115_LOCUS68</name>
</gene>
<dbReference type="PANTHER" id="PTHR34943:SF2">
    <property type="entry name" value="PROTEIN COFACTOR ASSEMBLY OF COMPLEX C SUBUNIT B CCB4, CHLOROPLASTIC"/>
    <property type="match status" value="1"/>
</dbReference>
<dbReference type="InterPro" id="IPR021325">
    <property type="entry name" value="CCB2/CCB4"/>
</dbReference>
<organism evidence="2 3">
    <name type="scientific">Cylindrotheca closterium</name>
    <dbReference type="NCBI Taxonomy" id="2856"/>
    <lineage>
        <taxon>Eukaryota</taxon>
        <taxon>Sar</taxon>
        <taxon>Stramenopiles</taxon>
        <taxon>Ochrophyta</taxon>
        <taxon>Bacillariophyta</taxon>
        <taxon>Bacillariophyceae</taxon>
        <taxon>Bacillariophycidae</taxon>
        <taxon>Bacillariales</taxon>
        <taxon>Bacillariaceae</taxon>
        <taxon>Cylindrotheca</taxon>
    </lineage>
</organism>
<keyword evidence="3" id="KW-1185">Reference proteome</keyword>
<keyword evidence="1" id="KW-0732">Signal</keyword>
<name>A0AAD2CBE8_9STRA</name>
<accession>A0AAD2CBE8</accession>
<protein>
    <submittedName>
        <fullName evidence="2">Uncharacterized protein</fullName>
    </submittedName>
</protein>
<reference evidence="2" key="1">
    <citation type="submission" date="2023-08" db="EMBL/GenBank/DDBJ databases">
        <authorList>
            <person name="Audoor S."/>
            <person name="Bilcke G."/>
        </authorList>
    </citation>
    <scope>NUCLEOTIDE SEQUENCE</scope>
</reference>
<dbReference type="EMBL" id="CAKOGP040000001">
    <property type="protein sequence ID" value="CAJ1891344.1"/>
    <property type="molecule type" value="Genomic_DNA"/>
</dbReference>
<feature type="chain" id="PRO_5042270812" evidence="1">
    <location>
        <begin position="24"/>
        <end position="317"/>
    </location>
</feature>
<dbReference type="AlphaFoldDB" id="A0AAD2CBE8"/>
<dbReference type="PANTHER" id="PTHR34943">
    <property type="match status" value="1"/>
</dbReference>
<dbReference type="GO" id="GO:0010190">
    <property type="term" value="P:cytochrome b6f complex assembly"/>
    <property type="evidence" value="ECO:0007669"/>
    <property type="project" value="TreeGrafter"/>
</dbReference>
<dbReference type="Proteomes" id="UP001295423">
    <property type="component" value="Unassembled WGS sequence"/>
</dbReference>
<dbReference type="Pfam" id="PF11152">
    <property type="entry name" value="CCB2_CCB4"/>
    <property type="match status" value="1"/>
</dbReference>
<comment type="caution">
    <text evidence="2">The sequence shown here is derived from an EMBL/GenBank/DDBJ whole genome shotgun (WGS) entry which is preliminary data.</text>
</comment>
<dbReference type="InterPro" id="IPR044705">
    <property type="entry name" value="CCB4"/>
</dbReference>
<dbReference type="GO" id="GO:0009507">
    <property type="term" value="C:chloroplast"/>
    <property type="evidence" value="ECO:0007669"/>
    <property type="project" value="TreeGrafter"/>
</dbReference>
<sequence>MSQYRINVWPLFATMFLLYPIDGFQTKSQGLKNHQQSLIHDHLPYSVYPTLPSTSSTTACFAESSKKEGASIRFSGSDATLTNPLDAFLSFVASDVTSIALGLIGLFFVVGNRLAGLDLDTAENLTVQTRTDLLATFACGSVLLNGITKLDVTSALAEAVVLEGQALPEAELLDTDSAKLGGEKQTTMLWALDSLLVATPAKTAIILEKQQSSDGDWRMVARAGIVSSTTDIPESTPILKRVATPGNTKETYLPTLQALPGKTEFPYLPSNSQLCLLIPFDDNNQRVLVLGGNMAKSFSPRDVAWARIIAERMGNSE</sequence>
<feature type="signal peptide" evidence="1">
    <location>
        <begin position="1"/>
        <end position="23"/>
    </location>
</feature>
<proteinExistence type="predicted"/>
<evidence type="ECO:0000256" key="1">
    <source>
        <dbReference type="SAM" id="SignalP"/>
    </source>
</evidence>